<keyword evidence="1" id="KW-1133">Transmembrane helix</keyword>
<evidence type="ECO:0000256" key="1">
    <source>
        <dbReference type="SAM" id="Phobius"/>
    </source>
</evidence>
<keyword evidence="3" id="KW-1185">Reference proteome</keyword>
<keyword evidence="1" id="KW-0812">Transmembrane</keyword>
<organism evidence="2 3">
    <name type="scientific">Nocardioides aestuarii</name>
    <dbReference type="NCBI Taxonomy" id="252231"/>
    <lineage>
        <taxon>Bacteria</taxon>
        <taxon>Bacillati</taxon>
        <taxon>Actinomycetota</taxon>
        <taxon>Actinomycetes</taxon>
        <taxon>Propionibacteriales</taxon>
        <taxon>Nocardioidaceae</taxon>
        <taxon>Nocardioides</taxon>
    </lineage>
</organism>
<dbReference type="InterPro" id="IPR021354">
    <property type="entry name" value="DUF2975"/>
</dbReference>
<evidence type="ECO:0000313" key="3">
    <source>
        <dbReference type="Proteomes" id="UP001597351"/>
    </source>
</evidence>
<protein>
    <submittedName>
        <fullName evidence="2">DUF2975 domain-containing protein</fullName>
    </submittedName>
</protein>
<reference evidence="3" key="1">
    <citation type="journal article" date="2019" name="Int. J. Syst. Evol. Microbiol.">
        <title>The Global Catalogue of Microorganisms (GCM) 10K type strain sequencing project: providing services to taxonomists for standard genome sequencing and annotation.</title>
        <authorList>
            <consortium name="The Broad Institute Genomics Platform"/>
            <consortium name="The Broad Institute Genome Sequencing Center for Infectious Disease"/>
            <person name="Wu L."/>
            <person name="Ma J."/>
        </authorList>
    </citation>
    <scope>NUCLEOTIDE SEQUENCE [LARGE SCALE GENOMIC DNA]</scope>
    <source>
        <strain evidence="3">CGMCC 1.12477</strain>
    </source>
</reference>
<dbReference type="EMBL" id="JBHUGD010000003">
    <property type="protein sequence ID" value="MFD1948104.1"/>
    <property type="molecule type" value="Genomic_DNA"/>
</dbReference>
<proteinExistence type="predicted"/>
<feature type="transmembrane region" description="Helical" evidence="1">
    <location>
        <begin position="114"/>
        <end position="138"/>
    </location>
</feature>
<accession>A0ABW4TN61</accession>
<comment type="caution">
    <text evidence="2">The sequence shown here is derived from an EMBL/GenBank/DDBJ whole genome shotgun (WGS) entry which is preliminary data.</text>
</comment>
<evidence type="ECO:0000313" key="2">
    <source>
        <dbReference type="EMBL" id="MFD1948104.1"/>
    </source>
</evidence>
<dbReference type="Proteomes" id="UP001597351">
    <property type="component" value="Unassembled WGS sequence"/>
</dbReference>
<sequence>MTWLSTRVVPVLRAVIGTAFLAVLVLMLLSFPGALRDSEDRGVLLFVVEAELLCVQVVLVSTWRLLGMVAADRIFSDDAFRWVDAILGAIVVGWLVWVGFGVLVLVGSDDPGTPIAVAVVGLGITVVGLLMVVMRALLRQATTLQTDMDAVI</sequence>
<feature type="transmembrane region" description="Helical" evidence="1">
    <location>
        <begin position="43"/>
        <end position="66"/>
    </location>
</feature>
<keyword evidence="1" id="KW-0472">Membrane</keyword>
<dbReference type="RefSeq" id="WP_343919828.1">
    <property type="nucleotide sequence ID" value="NZ_BAAAJT010000002.1"/>
</dbReference>
<dbReference type="Pfam" id="PF11188">
    <property type="entry name" value="DUF2975"/>
    <property type="match status" value="1"/>
</dbReference>
<name>A0ABW4TN61_9ACTN</name>
<gene>
    <name evidence="2" type="ORF">ACFSDE_14985</name>
</gene>
<feature type="transmembrane region" description="Helical" evidence="1">
    <location>
        <begin position="86"/>
        <end position="108"/>
    </location>
</feature>
<feature type="transmembrane region" description="Helical" evidence="1">
    <location>
        <begin position="12"/>
        <end position="31"/>
    </location>
</feature>